<evidence type="ECO:0000313" key="1">
    <source>
        <dbReference type="EMBL" id="OUP18599.1"/>
    </source>
</evidence>
<proteinExistence type="predicted"/>
<accession>A0A1Y4IJ48</accession>
<reference evidence="2" key="1">
    <citation type="submission" date="2017-04" db="EMBL/GenBank/DDBJ databases">
        <title>Function of individual gut microbiota members based on whole genome sequencing of pure cultures obtained from chicken caecum.</title>
        <authorList>
            <person name="Medvecky M."/>
            <person name="Cejkova D."/>
            <person name="Polansky O."/>
            <person name="Karasova D."/>
            <person name="Kubasova T."/>
            <person name="Cizek A."/>
            <person name="Rychlik I."/>
        </authorList>
    </citation>
    <scope>NUCLEOTIDE SEQUENCE [LARGE SCALE GENOMIC DNA]</scope>
    <source>
        <strain evidence="2">An199</strain>
    </source>
</reference>
<organism evidence="1 2">
    <name type="scientific">Parabacteroides distasonis</name>
    <dbReference type="NCBI Taxonomy" id="823"/>
    <lineage>
        <taxon>Bacteria</taxon>
        <taxon>Pseudomonadati</taxon>
        <taxon>Bacteroidota</taxon>
        <taxon>Bacteroidia</taxon>
        <taxon>Bacteroidales</taxon>
        <taxon>Tannerellaceae</taxon>
        <taxon>Parabacteroides</taxon>
    </lineage>
</organism>
<sequence length="150" mass="17746">MKVDIDINDAARIQQQKWDYEIVRCSFCKGKATREELERRGGKIGKKYNCCYSCLVWLRRAENPSSQATIIDGTYYGFEPYDMARAGTARLRDRTYNACYVRQRRSGVYDHVEIVVRETVPEYFKPYLTILENNIEIITAEEYYEHEGHY</sequence>
<dbReference type="AlphaFoldDB" id="A0A1Y4IJ48"/>
<name>A0A1Y4IJ48_PARDI</name>
<comment type="caution">
    <text evidence="1">The sequence shown here is derived from an EMBL/GenBank/DDBJ whole genome shotgun (WGS) entry which is preliminary data.</text>
</comment>
<dbReference type="RefSeq" id="WP_087344805.1">
    <property type="nucleotide sequence ID" value="NZ_NFJX01000009.1"/>
</dbReference>
<gene>
    <name evidence="1" type="ORF">B5F32_11785</name>
</gene>
<protein>
    <submittedName>
        <fullName evidence="1">Uncharacterized protein</fullName>
    </submittedName>
</protein>
<dbReference type="Proteomes" id="UP000195950">
    <property type="component" value="Unassembled WGS sequence"/>
</dbReference>
<dbReference type="EMBL" id="NFJX01000009">
    <property type="protein sequence ID" value="OUP18599.1"/>
    <property type="molecule type" value="Genomic_DNA"/>
</dbReference>
<evidence type="ECO:0000313" key="2">
    <source>
        <dbReference type="Proteomes" id="UP000195950"/>
    </source>
</evidence>